<name>A0AA39WBI1_9PEZI</name>
<gene>
    <name evidence="1" type="ORF">B0T17DRAFT_629472</name>
</gene>
<dbReference type="Proteomes" id="UP001174934">
    <property type="component" value="Unassembled WGS sequence"/>
</dbReference>
<evidence type="ECO:0000313" key="1">
    <source>
        <dbReference type="EMBL" id="KAK0609940.1"/>
    </source>
</evidence>
<keyword evidence="2" id="KW-1185">Reference proteome</keyword>
<dbReference type="EMBL" id="JAULSR010000011">
    <property type="protein sequence ID" value="KAK0609940.1"/>
    <property type="molecule type" value="Genomic_DNA"/>
</dbReference>
<dbReference type="AlphaFoldDB" id="A0AA39WBI1"/>
<comment type="caution">
    <text evidence="1">The sequence shown here is derived from an EMBL/GenBank/DDBJ whole genome shotgun (WGS) entry which is preliminary data.</text>
</comment>
<proteinExistence type="predicted"/>
<evidence type="ECO:0000313" key="2">
    <source>
        <dbReference type="Proteomes" id="UP001174934"/>
    </source>
</evidence>
<sequence length="222" mass="24498">MLKNLDRRTVSHMLLVWCNNPPLRPRHPPPPRRLLPPTAHAQTNDVTKLFVGQGQIAVLNSTSLAYASPADKIGCLSSLGNFTASAAECAVFTRIDAYPHTLLTTAGNCSFRNKNMPVNSDSVYGKNTHSWSCGTDKVETVPDETYYTVRGFNYPFLCNGNLDCFYDMKVPPAPVANSTSSVRVPVWQFVWGSDQQEVSPGHVQTVWLWVPVVNGTVSTKSR</sequence>
<accession>A0AA39WBI1</accession>
<organism evidence="1 2">
    <name type="scientific">Bombardia bombarda</name>
    <dbReference type="NCBI Taxonomy" id="252184"/>
    <lineage>
        <taxon>Eukaryota</taxon>
        <taxon>Fungi</taxon>
        <taxon>Dikarya</taxon>
        <taxon>Ascomycota</taxon>
        <taxon>Pezizomycotina</taxon>
        <taxon>Sordariomycetes</taxon>
        <taxon>Sordariomycetidae</taxon>
        <taxon>Sordariales</taxon>
        <taxon>Lasiosphaeriaceae</taxon>
        <taxon>Bombardia</taxon>
    </lineage>
</organism>
<protein>
    <submittedName>
        <fullName evidence="1">Uncharacterized protein</fullName>
    </submittedName>
</protein>
<reference evidence="1" key="1">
    <citation type="submission" date="2023-06" db="EMBL/GenBank/DDBJ databases">
        <title>Genome-scale phylogeny and comparative genomics of the fungal order Sordariales.</title>
        <authorList>
            <consortium name="Lawrence Berkeley National Laboratory"/>
            <person name="Hensen N."/>
            <person name="Bonometti L."/>
            <person name="Westerberg I."/>
            <person name="Brannstrom I.O."/>
            <person name="Guillou S."/>
            <person name="Cros-Aarteil S."/>
            <person name="Calhoun S."/>
            <person name="Haridas S."/>
            <person name="Kuo A."/>
            <person name="Mondo S."/>
            <person name="Pangilinan J."/>
            <person name="Riley R."/>
            <person name="LaButti K."/>
            <person name="Andreopoulos B."/>
            <person name="Lipzen A."/>
            <person name="Chen C."/>
            <person name="Yanf M."/>
            <person name="Daum C."/>
            <person name="Ng V."/>
            <person name="Clum A."/>
            <person name="Steindorff A."/>
            <person name="Ohm R."/>
            <person name="Martin F."/>
            <person name="Silar P."/>
            <person name="Natvig D."/>
            <person name="Lalanne C."/>
            <person name="Gautier V."/>
            <person name="Ament-velasquez S.L."/>
            <person name="Kruys A."/>
            <person name="Hutchinson M.I."/>
            <person name="Powell A.J."/>
            <person name="Barry K."/>
            <person name="Miller A.N."/>
            <person name="Grigoriev I.V."/>
            <person name="Debuchy R."/>
            <person name="Gladieux P."/>
            <person name="Thoren M.H."/>
            <person name="Johannesson H."/>
        </authorList>
    </citation>
    <scope>NUCLEOTIDE SEQUENCE</scope>
    <source>
        <strain evidence="1">SMH3391-2</strain>
    </source>
</reference>